<sequence>MTKKALLLFFPTYLFIISLSAQNPTVWRGDGTGVYHETGLLNEWPADGPEILWSFEELGDGHSSPVVANNTIYVSGMVEETGYVYALSQDGKLKWKAPYGKEFSESYPGARTSVVVDGDLLYMYSGLGELVCMNAANGEKKWSKNVLTELGGENITWGVTETVVIDGDLLYVTPGGKTNNVVALNRFNGNLVWSSPGKGEPSAYCTPLLVELPARKLLVTHTADHIIGLDAKTGDLLWDYPQTNRWKVHANTPVYYNGGLFCFSGYGQGGVKLSLSADGSSVGKAWTKTELDSRMGGIVLLDGYLYGSGDNAREWRCVNWETGEETYATKDIAKGVVIAADGKLYCYSERGELALVTANPKEFKVTGKTKVELGSAQHWAHPVINDGRLLVRHGNALIAYKIK</sequence>
<dbReference type="EMBL" id="QWGR01000005">
    <property type="protein sequence ID" value="RIJ48307.1"/>
    <property type="molecule type" value="Genomic_DNA"/>
</dbReference>
<dbReference type="InterPro" id="IPR015943">
    <property type="entry name" value="WD40/YVTN_repeat-like_dom_sf"/>
</dbReference>
<evidence type="ECO:0000256" key="1">
    <source>
        <dbReference type="SAM" id="SignalP"/>
    </source>
</evidence>
<dbReference type="Gene3D" id="2.40.10.480">
    <property type="match status" value="1"/>
</dbReference>
<dbReference type="PANTHER" id="PTHR34512:SF30">
    <property type="entry name" value="OUTER MEMBRANE PROTEIN ASSEMBLY FACTOR BAMB"/>
    <property type="match status" value="1"/>
</dbReference>
<dbReference type="InterPro" id="IPR011047">
    <property type="entry name" value="Quinoprotein_ADH-like_sf"/>
</dbReference>
<gene>
    <name evidence="3" type="ORF">D1614_11295</name>
</gene>
<keyword evidence="4" id="KW-1185">Reference proteome</keyword>
<feature type="signal peptide" evidence="1">
    <location>
        <begin position="1"/>
        <end position="21"/>
    </location>
</feature>
<dbReference type="InterPro" id="IPR018391">
    <property type="entry name" value="PQQ_b-propeller_rpt"/>
</dbReference>
<dbReference type="Pfam" id="PF13360">
    <property type="entry name" value="PQQ_2"/>
    <property type="match status" value="1"/>
</dbReference>
<organism evidence="3 4">
    <name type="scientific">Maribellus luteus</name>
    <dbReference type="NCBI Taxonomy" id="2305463"/>
    <lineage>
        <taxon>Bacteria</taxon>
        <taxon>Pseudomonadati</taxon>
        <taxon>Bacteroidota</taxon>
        <taxon>Bacteroidia</taxon>
        <taxon>Marinilabiliales</taxon>
        <taxon>Prolixibacteraceae</taxon>
        <taxon>Maribellus</taxon>
    </lineage>
</organism>
<protein>
    <recommendedName>
        <fullName evidence="2">Pyrrolo-quinoline quinone repeat domain-containing protein</fullName>
    </recommendedName>
</protein>
<keyword evidence="1" id="KW-0732">Signal</keyword>
<dbReference type="AlphaFoldDB" id="A0A399T258"/>
<feature type="domain" description="Pyrrolo-quinoline quinone repeat" evidence="2">
    <location>
        <begin position="81"/>
        <end position="324"/>
    </location>
</feature>
<dbReference type="Proteomes" id="UP000265926">
    <property type="component" value="Unassembled WGS sequence"/>
</dbReference>
<dbReference type="InterPro" id="IPR002372">
    <property type="entry name" value="PQQ_rpt_dom"/>
</dbReference>
<evidence type="ECO:0000259" key="2">
    <source>
        <dbReference type="Pfam" id="PF13360"/>
    </source>
</evidence>
<comment type="caution">
    <text evidence="3">The sequence shown here is derived from an EMBL/GenBank/DDBJ whole genome shotgun (WGS) entry which is preliminary data.</text>
</comment>
<dbReference type="SUPFAM" id="SSF50998">
    <property type="entry name" value="Quinoprotein alcohol dehydrogenase-like"/>
    <property type="match status" value="1"/>
</dbReference>
<reference evidence="3 4" key="1">
    <citation type="submission" date="2018-08" db="EMBL/GenBank/DDBJ databases">
        <title>Pallidiluteibacterium maritimus gen. nov., sp. nov., isolated from coastal sediment.</title>
        <authorList>
            <person name="Zhou L.Y."/>
        </authorList>
    </citation>
    <scope>NUCLEOTIDE SEQUENCE [LARGE SCALE GENOMIC DNA]</scope>
    <source>
        <strain evidence="3 4">XSD2</strain>
    </source>
</reference>
<dbReference type="Gene3D" id="2.130.10.10">
    <property type="entry name" value="YVTN repeat-like/Quinoprotein amine dehydrogenase"/>
    <property type="match status" value="1"/>
</dbReference>
<feature type="chain" id="PRO_5017354711" description="Pyrrolo-quinoline quinone repeat domain-containing protein" evidence="1">
    <location>
        <begin position="22"/>
        <end position="403"/>
    </location>
</feature>
<name>A0A399T258_9BACT</name>
<accession>A0A399T258</accession>
<dbReference type="OrthoDB" id="1091598at2"/>
<dbReference type="PANTHER" id="PTHR34512">
    <property type="entry name" value="CELL SURFACE PROTEIN"/>
    <property type="match status" value="1"/>
</dbReference>
<proteinExistence type="predicted"/>
<evidence type="ECO:0000313" key="4">
    <source>
        <dbReference type="Proteomes" id="UP000265926"/>
    </source>
</evidence>
<dbReference type="SMART" id="SM00564">
    <property type="entry name" value="PQQ"/>
    <property type="match status" value="4"/>
</dbReference>
<evidence type="ECO:0000313" key="3">
    <source>
        <dbReference type="EMBL" id="RIJ48307.1"/>
    </source>
</evidence>
<dbReference type="RefSeq" id="WP_119438038.1">
    <property type="nucleotide sequence ID" value="NZ_QWGR01000005.1"/>
</dbReference>